<evidence type="ECO:0000313" key="3">
    <source>
        <dbReference type="Proteomes" id="UP001191019"/>
    </source>
</evidence>
<dbReference type="Gene3D" id="3.40.1350.120">
    <property type="match status" value="1"/>
</dbReference>
<feature type="domain" description="tRNA nuclease CdiA C-terminal" evidence="1">
    <location>
        <begin position="45"/>
        <end position="123"/>
    </location>
</feature>
<reference evidence="2 3" key="1">
    <citation type="journal article" date="2018" name="bioRxiv">
        <title>Evidence of independent acquisition and adaption of ultra-small bacteria to human hosts across the highly diverse yet reduced genomes of the phylum Saccharibacteria.</title>
        <authorList>
            <person name="McLean J.S."/>
            <person name="Bor B."/>
            <person name="To T.T."/>
            <person name="Liu Q."/>
            <person name="Kearns K.A."/>
            <person name="Solden L.M."/>
            <person name="Wrighton K.C."/>
            <person name="He X."/>
            <person name="Shi W."/>
        </authorList>
    </citation>
    <scope>NUCLEOTIDE SEQUENCE [LARGE SCALE GENOMIC DNA]</scope>
    <source>
        <strain evidence="2 3">TM7_G3_2_Rum_HOT_351B</strain>
    </source>
</reference>
<comment type="caution">
    <text evidence="2">The sequence shown here is derived from an EMBL/GenBank/DDBJ whole genome shotgun (WGS) entry which is preliminary data.</text>
</comment>
<dbReference type="Proteomes" id="UP001191019">
    <property type="component" value="Unassembled WGS sequence"/>
</dbReference>
<evidence type="ECO:0000259" key="1">
    <source>
        <dbReference type="Pfam" id="PF18451"/>
    </source>
</evidence>
<accession>A0ABY0FM29</accession>
<protein>
    <recommendedName>
        <fullName evidence="1">tRNA nuclease CdiA C-terminal domain-containing protein</fullName>
    </recommendedName>
</protein>
<reference evidence="2 3" key="2">
    <citation type="journal article" date="2020" name="Cell Rep.">
        <title>Acquisition and Adaptation of Ultra-small Parasitic Reduced Genome Bacteria to Mammalian Hosts.</title>
        <authorList>
            <person name="McLean J.S."/>
            <person name="Bor B."/>
            <person name="Kerns K.A."/>
            <person name="Liu Q."/>
            <person name="To T.T."/>
            <person name="Solden L."/>
            <person name="Hendrickson E.L."/>
            <person name="Wrighton K."/>
            <person name="Shi W."/>
            <person name="He X."/>
        </authorList>
    </citation>
    <scope>NUCLEOTIDE SEQUENCE [LARGE SCALE GENOMIC DNA]</scope>
    <source>
        <strain evidence="2 3">TM7_G3_2_Rum_HOT_351B</strain>
    </source>
</reference>
<dbReference type="Pfam" id="PF18451">
    <property type="entry name" value="CdiA_C"/>
    <property type="match status" value="1"/>
</dbReference>
<organism evidence="2 3">
    <name type="scientific">Candidatus Nanosyncoccus alces</name>
    <dbReference type="NCBI Taxonomy" id="2171997"/>
    <lineage>
        <taxon>Bacteria</taxon>
        <taxon>Candidatus Saccharimonadota</taxon>
        <taxon>Candidatus Nanosyncoccalia</taxon>
        <taxon>Candidatus Nanosyncoccales</taxon>
        <taxon>Candidatus Nanosyncoccaceae</taxon>
        <taxon>Candidatus Nanosyncoccus</taxon>
    </lineage>
</organism>
<dbReference type="InterPro" id="IPR040559">
    <property type="entry name" value="CdiA_C"/>
</dbReference>
<keyword evidence="3" id="KW-1185">Reference proteome</keyword>
<name>A0ABY0FM29_9BACT</name>
<evidence type="ECO:0000313" key="2">
    <source>
        <dbReference type="EMBL" id="RYC74871.1"/>
    </source>
</evidence>
<sequence>MQNKRKTGIFIAPGRKPWPHELRVAEILSLAGHYVEFLEEGNLHTADIKLDGIEYEIKSPKSANANSLEHLLKKALRQSPNIIIDTSRMKNSRDDNIRKFLVSQIKSRKQIKKLIMITKRGQIIDIFALI</sequence>
<dbReference type="EMBL" id="PRLM01000003">
    <property type="protein sequence ID" value="RYC74871.1"/>
    <property type="molecule type" value="Genomic_DNA"/>
</dbReference>
<dbReference type="RefSeq" id="WP_129734916.1">
    <property type="nucleotide sequence ID" value="NZ_PRLM01000003.1"/>
</dbReference>
<gene>
    <name evidence="2" type="ORF">G3RUM_00420</name>
</gene>
<proteinExistence type="predicted"/>